<dbReference type="PANTHER" id="PTHR11410:SF0">
    <property type="entry name" value="ATP SYNTHASE SUBUNIT A"/>
    <property type="match status" value="1"/>
</dbReference>
<keyword evidence="6 11" id="KW-0375">Hydrogen ion transport</keyword>
<feature type="transmembrane region" description="Helical" evidence="11">
    <location>
        <begin position="154"/>
        <end position="171"/>
    </location>
</feature>
<evidence type="ECO:0000256" key="3">
    <source>
        <dbReference type="ARBA" id="ARBA00022448"/>
    </source>
</evidence>
<evidence type="ECO:0000256" key="9">
    <source>
        <dbReference type="ARBA" id="ARBA00023136"/>
    </source>
</evidence>
<dbReference type="Pfam" id="PF00119">
    <property type="entry name" value="ATP-synt_A"/>
    <property type="match status" value="1"/>
</dbReference>
<dbReference type="InterPro" id="IPR035908">
    <property type="entry name" value="F0_ATP_A_sf"/>
</dbReference>
<keyword evidence="5 11" id="KW-0812">Transmembrane</keyword>
<evidence type="ECO:0000256" key="1">
    <source>
        <dbReference type="ARBA" id="ARBA00004141"/>
    </source>
</evidence>
<comment type="similarity">
    <text evidence="2 11 12">Belongs to the ATPase A chain family.</text>
</comment>
<dbReference type="EMBL" id="AFZZ01000113">
    <property type="protein sequence ID" value="EHJ40567.1"/>
    <property type="molecule type" value="Genomic_DNA"/>
</dbReference>
<dbReference type="PRINTS" id="PR00123">
    <property type="entry name" value="ATPASEA"/>
</dbReference>
<feature type="chain" id="PRO_5003485387" description="ATP synthase subunit a" evidence="13">
    <location>
        <begin position="29"/>
        <end position="354"/>
    </location>
</feature>
<evidence type="ECO:0000256" key="7">
    <source>
        <dbReference type="ARBA" id="ARBA00022989"/>
    </source>
</evidence>
<feature type="transmembrane region" description="Helical" evidence="11">
    <location>
        <begin position="255"/>
        <end position="279"/>
    </location>
</feature>
<dbReference type="HAMAP" id="MF_01393">
    <property type="entry name" value="ATP_synth_a_bact"/>
    <property type="match status" value="1"/>
</dbReference>
<evidence type="ECO:0000256" key="11">
    <source>
        <dbReference type="HAMAP-Rule" id="MF_01393"/>
    </source>
</evidence>
<keyword evidence="9 11" id="KW-0472">Membrane</keyword>
<dbReference type="Proteomes" id="UP000004407">
    <property type="component" value="Unassembled WGS sequence"/>
</dbReference>
<dbReference type="AlphaFoldDB" id="G6AXG2"/>
<gene>
    <name evidence="11" type="primary">atpB</name>
    <name evidence="14" type="ORF">HMPREF0673_01316</name>
</gene>
<dbReference type="eggNOG" id="COG0356">
    <property type="taxonomic scope" value="Bacteria"/>
</dbReference>
<keyword evidence="10 11" id="KW-0066">ATP synthesis</keyword>
<keyword evidence="13" id="KW-0732">Signal</keyword>
<evidence type="ECO:0000256" key="10">
    <source>
        <dbReference type="ARBA" id="ARBA00023310"/>
    </source>
</evidence>
<feature type="transmembrane region" description="Helical" evidence="11">
    <location>
        <begin position="218"/>
        <end position="235"/>
    </location>
</feature>
<dbReference type="HOGENOM" id="CLU_041018_0_0_10"/>
<dbReference type="InterPro" id="IPR000568">
    <property type="entry name" value="ATP_synth_F0_asu"/>
</dbReference>
<evidence type="ECO:0000256" key="12">
    <source>
        <dbReference type="RuleBase" id="RU000483"/>
    </source>
</evidence>
<dbReference type="Gene3D" id="1.20.120.220">
    <property type="entry name" value="ATP synthase, F0 complex, subunit A"/>
    <property type="match status" value="1"/>
</dbReference>
<evidence type="ECO:0000256" key="8">
    <source>
        <dbReference type="ARBA" id="ARBA00023065"/>
    </source>
</evidence>
<name>G6AXG2_9BACT</name>
<keyword evidence="3 11" id="KW-0813">Transport</keyword>
<feature type="transmembrane region" description="Helical" evidence="11">
    <location>
        <begin position="183"/>
        <end position="206"/>
    </location>
</feature>
<dbReference type="InterPro" id="IPR045083">
    <property type="entry name" value="ATP_synth_F0_asu_bact/mt"/>
</dbReference>
<dbReference type="CDD" id="cd00310">
    <property type="entry name" value="ATP-synt_Fo_a_6"/>
    <property type="match status" value="1"/>
</dbReference>
<keyword evidence="7 11" id="KW-1133">Transmembrane helix</keyword>
<reference evidence="14 15" key="1">
    <citation type="submission" date="2011-08" db="EMBL/GenBank/DDBJ databases">
        <authorList>
            <person name="Weinstock G."/>
            <person name="Sodergren E."/>
            <person name="Clifton S."/>
            <person name="Fulton L."/>
            <person name="Fulton B."/>
            <person name="Courtney L."/>
            <person name="Fronick C."/>
            <person name="Harrison M."/>
            <person name="Strong C."/>
            <person name="Farmer C."/>
            <person name="Delahaunty K."/>
            <person name="Markovic C."/>
            <person name="Hall O."/>
            <person name="Minx P."/>
            <person name="Tomlinson C."/>
            <person name="Mitreva M."/>
            <person name="Hou S."/>
            <person name="Chen J."/>
            <person name="Wollam A."/>
            <person name="Pepin K.H."/>
            <person name="Johnson M."/>
            <person name="Bhonagiri V."/>
            <person name="Zhang X."/>
            <person name="Suruliraj S."/>
            <person name="Warren W."/>
            <person name="Chinwalla A."/>
            <person name="Mardis E.R."/>
            <person name="Wilson R.K."/>
        </authorList>
    </citation>
    <scope>NUCLEOTIDE SEQUENCE [LARGE SCALE GENOMIC DNA]</scope>
    <source>
        <strain evidence="14 15">DSM 18206</strain>
    </source>
</reference>
<evidence type="ECO:0000256" key="2">
    <source>
        <dbReference type="ARBA" id="ARBA00006810"/>
    </source>
</evidence>
<keyword evidence="11" id="KW-1003">Cell membrane</keyword>
<dbReference type="PATRIC" id="fig|1002367.3.peg.1050"/>
<keyword evidence="4 11" id="KW-0138">CF(0)</keyword>
<feature type="transmembrane region" description="Helical" evidence="11">
    <location>
        <begin position="286"/>
        <end position="319"/>
    </location>
</feature>
<dbReference type="GO" id="GO:0005886">
    <property type="term" value="C:plasma membrane"/>
    <property type="evidence" value="ECO:0007669"/>
    <property type="project" value="UniProtKB-SubCell"/>
</dbReference>
<feature type="transmembrane region" description="Helical" evidence="11">
    <location>
        <begin position="325"/>
        <end position="346"/>
    </location>
</feature>
<dbReference type="PANTHER" id="PTHR11410">
    <property type="entry name" value="ATP SYNTHASE SUBUNIT A"/>
    <property type="match status" value="1"/>
</dbReference>
<evidence type="ECO:0000256" key="13">
    <source>
        <dbReference type="SAM" id="SignalP"/>
    </source>
</evidence>
<sequence length="354" mass="39859">MKTNKIMKQIRSLIVLLVVMLMPLAANASHQKEGQIDIPEMVLEHLSDSYEWHIASYEGKSLSIPLPIIVRSSATGDWTLCTAENLPANYFFDAEHHGKIYEKMPDGTSVRPLDLSITKTVAQIWIVVFVLIAVFLYCAHWYKNRDEKSEAPRGFVGLMEMFVMTIYDDVIKAAIGEKRFKPFAPYLLTVFFFIFTTNLLGLLPIFPGGANVTGNINITFFLAMCTMIAINLFGNKEYWKDIFWPHVPVFLKAPVPLMPVIEFFGVFTKPFALMVRLFANMMAGHAIILSFTCVIFLGWSLGVGYGIGLNTVSIIMMLFMNMLEVLVAFVQAYVFTLLSAVFIGLAQKDEEAEA</sequence>
<feature type="signal peptide" evidence="13">
    <location>
        <begin position="1"/>
        <end position="28"/>
    </location>
</feature>
<keyword evidence="8 11" id="KW-0406">Ion transport</keyword>
<evidence type="ECO:0000256" key="6">
    <source>
        <dbReference type="ARBA" id="ARBA00022781"/>
    </source>
</evidence>
<proteinExistence type="inferred from homology"/>
<feature type="transmembrane region" description="Helical" evidence="11">
    <location>
        <begin position="122"/>
        <end position="142"/>
    </location>
</feature>
<comment type="function">
    <text evidence="11 12">Key component of the proton channel; it plays a direct role in the translocation of protons across the membrane.</text>
</comment>
<dbReference type="GO" id="GO:0046933">
    <property type="term" value="F:proton-transporting ATP synthase activity, rotational mechanism"/>
    <property type="evidence" value="ECO:0007669"/>
    <property type="project" value="UniProtKB-UniRule"/>
</dbReference>
<evidence type="ECO:0000256" key="5">
    <source>
        <dbReference type="ARBA" id="ARBA00022692"/>
    </source>
</evidence>
<dbReference type="GO" id="GO:0045259">
    <property type="term" value="C:proton-transporting ATP synthase complex"/>
    <property type="evidence" value="ECO:0007669"/>
    <property type="project" value="UniProtKB-KW"/>
</dbReference>
<dbReference type="NCBIfam" id="TIGR01131">
    <property type="entry name" value="ATP_synt_6_or_A"/>
    <property type="match status" value="1"/>
</dbReference>
<comment type="caution">
    <text evidence="14">The sequence shown here is derived from an EMBL/GenBank/DDBJ whole genome shotgun (WGS) entry which is preliminary data.</text>
</comment>
<organism evidence="14 15">
    <name type="scientific">Leyella stercorea DSM 18206</name>
    <dbReference type="NCBI Taxonomy" id="1002367"/>
    <lineage>
        <taxon>Bacteria</taxon>
        <taxon>Pseudomonadati</taxon>
        <taxon>Bacteroidota</taxon>
        <taxon>Bacteroidia</taxon>
        <taxon>Bacteroidales</taxon>
        <taxon>Prevotellaceae</taxon>
        <taxon>Leyella</taxon>
    </lineage>
</organism>
<evidence type="ECO:0000256" key="4">
    <source>
        <dbReference type="ARBA" id="ARBA00022547"/>
    </source>
</evidence>
<evidence type="ECO:0000313" key="15">
    <source>
        <dbReference type="Proteomes" id="UP000004407"/>
    </source>
</evidence>
<comment type="subcellular location">
    <subcellularLocation>
        <location evidence="11 12">Cell membrane</location>
        <topology evidence="11 12">Multi-pass membrane protein</topology>
    </subcellularLocation>
    <subcellularLocation>
        <location evidence="1">Membrane</location>
        <topology evidence="1">Multi-pass membrane protein</topology>
    </subcellularLocation>
</comment>
<protein>
    <recommendedName>
        <fullName evidence="11 12">ATP synthase subunit a</fullName>
    </recommendedName>
    <alternativeName>
        <fullName evidence="11">ATP synthase F0 sector subunit a</fullName>
    </alternativeName>
    <alternativeName>
        <fullName evidence="11">F-ATPase subunit 6</fullName>
    </alternativeName>
</protein>
<evidence type="ECO:0000313" key="14">
    <source>
        <dbReference type="EMBL" id="EHJ40567.1"/>
    </source>
</evidence>
<dbReference type="SUPFAM" id="SSF81336">
    <property type="entry name" value="F1F0 ATP synthase subunit A"/>
    <property type="match status" value="1"/>
</dbReference>
<accession>G6AXG2</accession>